<dbReference type="STRING" id="45286.A0A120K0S6"/>
<name>A0A120K0S6_9SACH</name>
<keyword evidence="14" id="KW-1185">Reference proteome</keyword>
<dbReference type="PANTHER" id="PTHR13370">
    <property type="entry name" value="RNA METHYLASE-RELATED"/>
    <property type="match status" value="1"/>
</dbReference>
<dbReference type="PIRSF" id="PIRSF017259">
    <property type="entry name" value="tRNA_mtfrase_TRM11"/>
    <property type="match status" value="1"/>
</dbReference>
<dbReference type="AlphaFoldDB" id="A0A120K0S6"/>
<feature type="domain" description="tRNA (guanine(10)-N(2))-methyltransferase TRMT11 N-terminal" evidence="12">
    <location>
        <begin position="3"/>
        <end position="176"/>
    </location>
</feature>
<evidence type="ECO:0000256" key="3">
    <source>
        <dbReference type="ARBA" id="ARBA00022555"/>
    </source>
</evidence>
<comment type="subcellular location">
    <subcellularLocation>
        <location evidence="1">Cytoplasm</location>
    </subcellularLocation>
</comment>
<dbReference type="Pfam" id="PF01170">
    <property type="entry name" value="UPF0020"/>
    <property type="match status" value="1"/>
</dbReference>
<keyword evidence="6 10" id="KW-0949">S-adenosyl-L-methionine</keyword>
<evidence type="ECO:0000256" key="9">
    <source>
        <dbReference type="ARBA" id="ARBA00066937"/>
    </source>
</evidence>
<dbReference type="FunFam" id="3.40.50.150:FF:000260">
    <property type="entry name" value="RNA methylase family protein"/>
    <property type="match status" value="1"/>
</dbReference>
<dbReference type="GO" id="GO:0032259">
    <property type="term" value="P:methylation"/>
    <property type="evidence" value="ECO:0007669"/>
    <property type="project" value="UniProtKB-UniRule"/>
</dbReference>
<evidence type="ECO:0000256" key="7">
    <source>
        <dbReference type="ARBA" id="ARBA00022694"/>
    </source>
</evidence>
<dbReference type="GO" id="GO:0000049">
    <property type="term" value="F:tRNA binding"/>
    <property type="evidence" value="ECO:0007669"/>
    <property type="project" value="UniProtKB-UniRule"/>
</dbReference>
<protein>
    <recommendedName>
        <fullName evidence="9">tRNA (guanine(10)-N(2))-methyltransferase</fullName>
        <ecNumber evidence="9">2.1.1.214</ecNumber>
    </recommendedName>
</protein>
<dbReference type="InterPro" id="IPR000241">
    <property type="entry name" value="RlmKL-like_Mtase"/>
</dbReference>
<reference evidence="13 14" key="1">
    <citation type="submission" date="2016-01" db="EMBL/GenBank/DDBJ databases">
        <title>Genome sequence of the yeast Holleya sinecauda.</title>
        <authorList>
            <person name="Dietrich F.S."/>
        </authorList>
    </citation>
    <scope>NUCLEOTIDE SEQUENCE [LARGE SCALE GENOMIC DNA]</scope>
    <source>
        <strain evidence="13 14">ATCC 58844</strain>
    </source>
</reference>
<dbReference type="InterPro" id="IPR002052">
    <property type="entry name" value="DNA_methylase_N6_adenine_CS"/>
</dbReference>
<dbReference type="GO" id="GO:0160102">
    <property type="term" value="F:tRNA (guanine(10)-N2)-methyltransferase activity"/>
    <property type="evidence" value="ECO:0007669"/>
    <property type="project" value="UniProtKB-EC"/>
</dbReference>
<dbReference type="Pfam" id="PF25904">
    <property type="entry name" value="Tmrp11_N"/>
    <property type="match status" value="1"/>
</dbReference>
<keyword evidence="4 10" id="KW-0489">Methyltransferase</keyword>
<dbReference type="PROSITE" id="PS51627">
    <property type="entry name" value="SAM_MT_TRM11"/>
    <property type="match status" value="1"/>
</dbReference>
<accession>A0A120K0S6</accession>
<dbReference type="EMBL" id="CP014242">
    <property type="protein sequence ID" value="AMD18616.1"/>
    <property type="molecule type" value="Genomic_DNA"/>
</dbReference>
<dbReference type="PROSITE" id="PS00092">
    <property type="entry name" value="N6_MTASE"/>
    <property type="match status" value="1"/>
</dbReference>
<keyword evidence="7 10" id="KW-0819">tRNA processing</keyword>
<dbReference type="GO" id="GO:0043527">
    <property type="term" value="C:tRNA methyltransferase complex"/>
    <property type="evidence" value="ECO:0007669"/>
    <property type="project" value="UniProtKB-ARBA"/>
</dbReference>
<dbReference type="InterPro" id="IPR016691">
    <property type="entry name" value="TRMT11"/>
</dbReference>
<organism evidence="13 14">
    <name type="scientific">Eremothecium sinecaudum</name>
    <dbReference type="NCBI Taxonomy" id="45286"/>
    <lineage>
        <taxon>Eukaryota</taxon>
        <taxon>Fungi</taxon>
        <taxon>Dikarya</taxon>
        <taxon>Ascomycota</taxon>
        <taxon>Saccharomycotina</taxon>
        <taxon>Saccharomycetes</taxon>
        <taxon>Saccharomycetales</taxon>
        <taxon>Saccharomycetaceae</taxon>
        <taxon>Eremothecium</taxon>
    </lineage>
</organism>
<evidence type="ECO:0000313" key="14">
    <source>
        <dbReference type="Proteomes" id="UP000243052"/>
    </source>
</evidence>
<evidence type="ECO:0000256" key="1">
    <source>
        <dbReference type="ARBA" id="ARBA00004496"/>
    </source>
</evidence>
<feature type="domain" description="Ribosomal RNA large subunit methyltransferase K/L-like methyltransferase" evidence="11">
    <location>
        <begin position="188"/>
        <end position="300"/>
    </location>
</feature>
<dbReference type="GO" id="GO:0008033">
    <property type="term" value="P:tRNA processing"/>
    <property type="evidence" value="ECO:0007669"/>
    <property type="project" value="UniProtKB-UniRule"/>
</dbReference>
<keyword evidence="8 10" id="KW-0694">RNA-binding</keyword>
<dbReference type="RefSeq" id="XP_017985612.1">
    <property type="nucleotide sequence ID" value="XM_018130292.1"/>
</dbReference>
<dbReference type="SUPFAM" id="SSF53335">
    <property type="entry name" value="S-adenosyl-L-methionine-dependent methyltransferases"/>
    <property type="match status" value="1"/>
</dbReference>
<dbReference type="Gene3D" id="3.40.50.150">
    <property type="entry name" value="Vaccinia Virus protein VP39"/>
    <property type="match status" value="1"/>
</dbReference>
<dbReference type="Proteomes" id="UP000243052">
    <property type="component" value="Chromosome ii"/>
</dbReference>
<keyword evidence="2" id="KW-0963">Cytoplasm</keyword>
<evidence type="ECO:0000259" key="11">
    <source>
        <dbReference type="Pfam" id="PF01170"/>
    </source>
</evidence>
<evidence type="ECO:0000256" key="5">
    <source>
        <dbReference type="ARBA" id="ARBA00022679"/>
    </source>
</evidence>
<dbReference type="GO" id="GO:0005737">
    <property type="term" value="C:cytoplasm"/>
    <property type="evidence" value="ECO:0007669"/>
    <property type="project" value="UniProtKB-SubCell"/>
</dbReference>
<sequence>MGKKYLLFMVQVHLNFRRAELESLADMHGVHVDFSAYNEDSPFMMVELEGDEQAKQWIHRSILCRAIYEYWGEGQDYEKLHENIKSNAMVDEYKLQHRDSTFKFEFESFGGSSSGKFDRAVQIEGFEYLGFQGRIRLKNPEQTYTVIEQYENISENIGGEIPIYLYFGRLVQKSDRMCGALDKYNLKTRPYKGTTSFEAELSLVTANIAQVKPGHLMYDAFAGTGSFLVAGGHYGALVIGSDIDGRMIRGKGSQTITANFKYYKESLHFLDVMTMDFTHNALRNNLVIDTIVCDPPYGIRESIKVLGAKDPQRFAGKENVEIDGVKAYLRRDYIPTKKPYSLDLLLDDLLRFSAARLPIGGRLAFWMPTANDDNVQTVVPMHPNLELKYNCVQQFNKWSRRLLVYINRGPDYNGPTNAGEQRSTNFRERYFSGFN</sequence>
<keyword evidence="3 10" id="KW-0820">tRNA-binding</keyword>
<evidence type="ECO:0000256" key="6">
    <source>
        <dbReference type="ARBA" id="ARBA00022691"/>
    </source>
</evidence>
<dbReference type="InterPro" id="IPR059073">
    <property type="entry name" value="TRMT11_N"/>
</dbReference>
<dbReference type="OrthoDB" id="296065at2759"/>
<gene>
    <name evidence="13" type="ORF">AW171_hschr2124</name>
</gene>
<evidence type="ECO:0000256" key="8">
    <source>
        <dbReference type="ARBA" id="ARBA00022884"/>
    </source>
</evidence>
<evidence type="ECO:0000256" key="2">
    <source>
        <dbReference type="ARBA" id="ARBA00022490"/>
    </source>
</evidence>
<evidence type="ECO:0000256" key="4">
    <source>
        <dbReference type="ARBA" id="ARBA00022603"/>
    </source>
</evidence>
<keyword evidence="5 10" id="KW-0808">Transferase</keyword>
<dbReference type="PANTHER" id="PTHR13370:SF3">
    <property type="entry name" value="TRNA (GUANINE(10)-N2)-METHYLTRANSFERASE HOMOLOG"/>
    <property type="match status" value="1"/>
</dbReference>
<evidence type="ECO:0000256" key="10">
    <source>
        <dbReference type="PROSITE-ProRule" id="PRU00959"/>
    </source>
</evidence>
<dbReference type="EC" id="2.1.1.214" evidence="9"/>
<evidence type="ECO:0000313" key="13">
    <source>
        <dbReference type="EMBL" id="AMD18616.1"/>
    </source>
</evidence>
<comment type="similarity">
    <text evidence="10">Belongs to the class I-like SAM-binding methyltransferase superfamily. TRM11 methyltransferase family.</text>
</comment>
<dbReference type="GeneID" id="28721706"/>
<dbReference type="InterPro" id="IPR029063">
    <property type="entry name" value="SAM-dependent_MTases_sf"/>
</dbReference>
<proteinExistence type="inferred from homology"/>
<evidence type="ECO:0000259" key="12">
    <source>
        <dbReference type="Pfam" id="PF25904"/>
    </source>
</evidence>